<feature type="region of interest" description="Disordered" evidence="5">
    <location>
        <begin position="315"/>
        <end position="342"/>
    </location>
</feature>
<gene>
    <name evidence="8" type="primary">FAT1_14</name>
    <name evidence="8" type="ORF">TNCT_654331</name>
</gene>
<keyword evidence="1 4" id="KW-0245">EGF-like domain</keyword>
<feature type="compositionally biased region" description="Low complexity" evidence="5">
    <location>
        <begin position="579"/>
        <end position="595"/>
    </location>
</feature>
<feature type="disulfide bond" evidence="4">
    <location>
        <begin position="71"/>
        <end position="80"/>
    </location>
</feature>
<feature type="compositionally biased region" description="Low complexity" evidence="5">
    <location>
        <begin position="894"/>
        <end position="913"/>
    </location>
</feature>
<proteinExistence type="predicted"/>
<reference evidence="8" key="1">
    <citation type="submission" date="2020-07" db="EMBL/GenBank/DDBJ databases">
        <title>Multicomponent nature underlies the extraordinary mechanical properties of spider dragline silk.</title>
        <authorList>
            <person name="Kono N."/>
            <person name="Nakamura H."/>
            <person name="Mori M."/>
            <person name="Yoshida Y."/>
            <person name="Ohtoshi R."/>
            <person name="Malay A.D."/>
            <person name="Moran D.A.P."/>
            <person name="Tomita M."/>
            <person name="Numata K."/>
            <person name="Arakawa K."/>
        </authorList>
    </citation>
    <scope>NUCLEOTIDE SEQUENCE</scope>
</reference>
<dbReference type="PANTHER" id="PTHR24049">
    <property type="entry name" value="CRUMBS FAMILY MEMBER"/>
    <property type="match status" value="1"/>
</dbReference>
<dbReference type="SUPFAM" id="SSF57196">
    <property type="entry name" value="EGF/Laminin"/>
    <property type="match status" value="1"/>
</dbReference>
<feature type="region of interest" description="Disordered" evidence="5">
    <location>
        <begin position="493"/>
        <end position="516"/>
    </location>
</feature>
<dbReference type="InterPro" id="IPR051022">
    <property type="entry name" value="Notch_Cell-Fate_Det"/>
</dbReference>
<feature type="region of interest" description="Disordered" evidence="5">
    <location>
        <begin position="752"/>
        <end position="916"/>
    </location>
</feature>
<organism evidence="8 9">
    <name type="scientific">Trichonephila clavata</name>
    <name type="common">Joro spider</name>
    <name type="synonym">Nephila clavata</name>
    <dbReference type="NCBI Taxonomy" id="2740835"/>
    <lineage>
        <taxon>Eukaryota</taxon>
        <taxon>Metazoa</taxon>
        <taxon>Ecdysozoa</taxon>
        <taxon>Arthropoda</taxon>
        <taxon>Chelicerata</taxon>
        <taxon>Arachnida</taxon>
        <taxon>Araneae</taxon>
        <taxon>Araneomorphae</taxon>
        <taxon>Entelegynae</taxon>
        <taxon>Araneoidea</taxon>
        <taxon>Nephilidae</taxon>
        <taxon>Trichonephila</taxon>
    </lineage>
</organism>
<feature type="domain" description="EGF-like" evidence="7">
    <location>
        <begin position="83"/>
        <end position="119"/>
    </location>
</feature>
<feature type="compositionally biased region" description="Basic and acidic residues" evidence="5">
    <location>
        <begin position="272"/>
        <end position="282"/>
    </location>
</feature>
<evidence type="ECO:0000256" key="2">
    <source>
        <dbReference type="ARBA" id="ARBA00022737"/>
    </source>
</evidence>
<comment type="caution">
    <text evidence="8">The sequence shown here is derived from an EMBL/GenBank/DDBJ whole genome shotgun (WGS) entry which is preliminary data.</text>
</comment>
<dbReference type="PROSITE" id="PS01186">
    <property type="entry name" value="EGF_2"/>
    <property type="match status" value="1"/>
</dbReference>
<evidence type="ECO:0000256" key="3">
    <source>
        <dbReference type="ARBA" id="ARBA00023157"/>
    </source>
</evidence>
<feature type="compositionally biased region" description="Polar residues" evidence="5">
    <location>
        <begin position="257"/>
        <end position="271"/>
    </location>
</feature>
<dbReference type="PROSITE" id="PS00022">
    <property type="entry name" value="EGF_1"/>
    <property type="match status" value="2"/>
</dbReference>
<feature type="region of interest" description="Disordered" evidence="5">
    <location>
        <begin position="181"/>
        <end position="211"/>
    </location>
</feature>
<evidence type="ECO:0000259" key="7">
    <source>
        <dbReference type="PROSITE" id="PS50026"/>
    </source>
</evidence>
<dbReference type="SMART" id="SM00181">
    <property type="entry name" value="EGF"/>
    <property type="match status" value="2"/>
</dbReference>
<feature type="disulfide bond" evidence="4">
    <location>
        <begin position="109"/>
        <end position="118"/>
    </location>
</feature>
<evidence type="ECO:0000313" key="8">
    <source>
        <dbReference type="EMBL" id="GFR16888.1"/>
    </source>
</evidence>
<keyword evidence="2" id="KW-0677">Repeat</keyword>
<feature type="compositionally biased region" description="Polar residues" evidence="5">
    <location>
        <begin position="406"/>
        <end position="427"/>
    </location>
</feature>
<sequence>MFSVTLMPVRSGFHCCSLDDRRSAFCFGKLRGHPILLAVVCLFCHVTWCDIDICGEKGICNLTSNGWICDCFSGYGGSRCELILTPCTPNPCGEHGNCSIRNGTFFCQCGLDYAGPTCERIVMRIPYKPLSQRMIQEPFWLGLMAVFIVLIVIFAVYCIKRKFADKIDKFLVDEIERSKYQPSPPATRYSLSSTQPSLTPGNQSPQTNPKSLFNRIRKNSLLSAACSPSPTPDRDTSRTFSFDDILRRVHSSKRNRTSNNSPSCSGTNQAELSREKKEEEKSRILASLVTPVKEPASRRMSLDEFFRMSERKLQMNAKRSNSTDSEGGKKETSFINMPSPKTLRQSFSEIQSIQEQSFEYMSSSESLSCEANTSEIQVDVSPTPPAHYFKTNSPEEEVNEEKSPEHSSIPSANTSPTPAERTNSVPISITIDKCDSDSKPDSESDDKNCDSEPKSTVCEQFTTVSPIISQNSSYLQVPKTIPAIQVFSAESDEPQSASESLNFTQGRSENFSPCRKDFTQPRKYSVDLPMPKILITTNMNTCDSDEASPPRTPNPNKSMMYLSPLAVISSSTDRTISESNLSTSGYSSISSPGLSRCNSSSPISDDVEHQHHHPNCTHKTELQSPKKPHGVQMTYLSVGSNDKAFFFPQTIACHCHTPNQTAPVMFEPKATPTISTVWTPGKHRLLCKRNSYQTTSTDDSIDDEGIGLDNGEFKVRKGDARSTWNVDMFVGGEKSNPQLVASPLLTEPSKPDLLACSVNSKSGNGNSFKGSPRTGNRKGEKPKKYGDKHRRSPVLSPAGTPIKDAHENPEIRIPRNSSRTSMSGPVVSSSESDDSECFLGARQKSRRSKKHDAVTGTHKQPLVSMPSQDSSGPRTDKSSDATGRSSPLSESNGDSAPMDSRSPASSSSESLSSTRDCAMSEKTICNRHKRALEHTRSFPPLSQCSRHSSTDEGLPKIKIDLMTKIKSPVPQYVIFYSFVSSGNRCFKNTIA</sequence>
<dbReference type="CDD" id="cd00054">
    <property type="entry name" value="EGF_CA"/>
    <property type="match status" value="1"/>
</dbReference>
<evidence type="ECO:0000313" key="9">
    <source>
        <dbReference type="Proteomes" id="UP000887116"/>
    </source>
</evidence>
<keyword evidence="3 4" id="KW-1015">Disulfide bond</keyword>
<keyword evidence="9" id="KW-1185">Reference proteome</keyword>
<accession>A0A8X6H4M3</accession>
<feature type="compositionally biased region" description="Polar residues" evidence="5">
    <location>
        <begin position="880"/>
        <end position="893"/>
    </location>
</feature>
<evidence type="ECO:0000256" key="6">
    <source>
        <dbReference type="SAM" id="Phobius"/>
    </source>
</evidence>
<keyword evidence="6" id="KW-0812">Transmembrane</keyword>
<keyword evidence="6" id="KW-1133">Transmembrane helix</keyword>
<comment type="caution">
    <text evidence="4">Lacks conserved residue(s) required for the propagation of feature annotation.</text>
</comment>
<dbReference type="Gene3D" id="2.10.25.10">
    <property type="entry name" value="Laminin"/>
    <property type="match status" value="1"/>
</dbReference>
<name>A0A8X6H4M3_TRICU</name>
<dbReference type="EMBL" id="BMAO01017594">
    <property type="protein sequence ID" value="GFR16888.1"/>
    <property type="molecule type" value="Genomic_DNA"/>
</dbReference>
<dbReference type="OrthoDB" id="6427144at2759"/>
<dbReference type="InterPro" id="IPR000742">
    <property type="entry name" value="EGF"/>
</dbReference>
<evidence type="ECO:0000256" key="5">
    <source>
        <dbReference type="SAM" id="MobiDB-lite"/>
    </source>
</evidence>
<feature type="compositionally biased region" description="Basic and acidic residues" evidence="5">
    <location>
        <begin position="803"/>
        <end position="813"/>
    </location>
</feature>
<feature type="compositionally biased region" description="Basic and acidic residues" evidence="5">
    <location>
        <begin position="432"/>
        <end position="453"/>
    </location>
</feature>
<feature type="compositionally biased region" description="Polar residues" evidence="5">
    <location>
        <begin position="189"/>
        <end position="211"/>
    </location>
</feature>
<evidence type="ECO:0000256" key="4">
    <source>
        <dbReference type="PROSITE-ProRule" id="PRU00076"/>
    </source>
</evidence>
<protein>
    <submittedName>
        <fullName evidence="8">Protocadherin Fat 1</fullName>
    </submittedName>
</protein>
<feature type="region of interest" description="Disordered" evidence="5">
    <location>
        <begin position="251"/>
        <end position="282"/>
    </location>
</feature>
<feature type="region of interest" description="Disordered" evidence="5">
    <location>
        <begin position="371"/>
        <end position="454"/>
    </location>
</feature>
<feature type="compositionally biased region" description="Low complexity" evidence="5">
    <location>
        <begin position="817"/>
        <end position="830"/>
    </location>
</feature>
<keyword evidence="6" id="KW-0472">Membrane</keyword>
<dbReference type="Proteomes" id="UP000887116">
    <property type="component" value="Unassembled WGS sequence"/>
</dbReference>
<feature type="compositionally biased region" description="Polar residues" evidence="5">
    <location>
        <begin position="494"/>
        <end position="511"/>
    </location>
</feature>
<evidence type="ECO:0000256" key="1">
    <source>
        <dbReference type="ARBA" id="ARBA00022536"/>
    </source>
</evidence>
<dbReference type="PROSITE" id="PS50026">
    <property type="entry name" value="EGF_3"/>
    <property type="match status" value="2"/>
</dbReference>
<feature type="region of interest" description="Disordered" evidence="5">
    <location>
        <begin position="223"/>
        <end position="242"/>
    </location>
</feature>
<dbReference type="AlphaFoldDB" id="A0A8X6H4M3"/>
<feature type="region of interest" description="Disordered" evidence="5">
    <location>
        <begin position="577"/>
        <end position="627"/>
    </location>
</feature>
<feature type="transmembrane region" description="Helical" evidence="6">
    <location>
        <begin position="139"/>
        <end position="159"/>
    </location>
</feature>
<feature type="compositionally biased region" description="Low complexity" evidence="5">
    <location>
        <begin position="757"/>
        <end position="771"/>
    </location>
</feature>
<feature type="domain" description="EGF-like" evidence="7">
    <location>
        <begin position="45"/>
        <end position="81"/>
    </location>
</feature>